<reference evidence="10 11" key="1">
    <citation type="submission" date="2024-10" db="EMBL/GenBank/DDBJ databases">
        <title>Updated reference genomes for cyclostephanoid diatoms.</title>
        <authorList>
            <person name="Roberts W.R."/>
            <person name="Alverson A.J."/>
        </authorList>
    </citation>
    <scope>NUCLEOTIDE SEQUENCE [LARGE SCALE GENOMIC DNA]</scope>
    <source>
        <strain evidence="10 11">AJA276-08</strain>
    </source>
</reference>
<gene>
    <name evidence="10" type="ORF">ACHAW5_008599</name>
</gene>
<keyword evidence="5" id="KW-0783">Tetrahydrobiopterin biosynthesis</keyword>
<comment type="subunit">
    <text evidence="2">Homodimer.</text>
</comment>
<dbReference type="EC" id="1.5.1.34" evidence="6"/>
<dbReference type="AlphaFoldDB" id="A0ABD3NC23"/>
<dbReference type="Pfam" id="PF00106">
    <property type="entry name" value="adh_short"/>
    <property type="match status" value="1"/>
</dbReference>
<evidence type="ECO:0000256" key="8">
    <source>
        <dbReference type="ARBA" id="ARBA00041348"/>
    </source>
</evidence>
<evidence type="ECO:0000256" key="7">
    <source>
        <dbReference type="ARBA" id="ARBA00039520"/>
    </source>
</evidence>
<comment type="similarity">
    <text evidence="1">Belongs to the short-chain dehydrogenases/reductases (SDR) family.</text>
</comment>
<keyword evidence="11" id="KW-1185">Reference proteome</keyword>
<protein>
    <recommendedName>
        <fullName evidence="7">Dihydropteridine reductase</fullName>
        <ecNumber evidence="6">1.5.1.34</ecNumber>
    </recommendedName>
    <alternativeName>
        <fullName evidence="8">Quinoid dihydropteridine reductase</fullName>
    </alternativeName>
</protein>
<feature type="compositionally biased region" description="Gly residues" evidence="9">
    <location>
        <begin position="153"/>
        <end position="165"/>
    </location>
</feature>
<keyword evidence="3" id="KW-0521">NADP</keyword>
<evidence type="ECO:0000256" key="3">
    <source>
        <dbReference type="ARBA" id="ARBA00022857"/>
    </source>
</evidence>
<dbReference type="PANTHER" id="PTHR15104">
    <property type="entry name" value="DIHYDROPTERIDINE REDUCTASE"/>
    <property type="match status" value="1"/>
</dbReference>
<proteinExistence type="inferred from homology"/>
<evidence type="ECO:0000256" key="1">
    <source>
        <dbReference type="ARBA" id="ARBA00006484"/>
    </source>
</evidence>
<comment type="caution">
    <text evidence="10">The sequence shown here is derived from an EMBL/GenBank/DDBJ whole genome shotgun (WGS) entry which is preliminary data.</text>
</comment>
<evidence type="ECO:0000256" key="5">
    <source>
        <dbReference type="ARBA" id="ARBA00023007"/>
    </source>
</evidence>
<evidence type="ECO:0000313" key="10">
    <source>
        <dbReference type="EMBL" id="KAL3773593.1"/>
    </source>
</evidence>
<evidence type="ECO:0000256" key="2">
    <source>
        <dbReference type="ARBA" id="ARBA00011738"/>
    </source>
</evidence>
<dbReference type="GO" id="GO:0006729">
    <property type="term" value="P:tetrahydrobiopterin biosynthetic process"/>
    <property type="evidence" value="ECO:0007669"/>
    <property type="project" value="UniProtKB-KW"/>
</dbReference>
<dbReference type="EMBL" id="JALLAZ020001520">
    <property type="protein sequence ID" value="KAL3773593.1"/>
    <property type="molecule type" value="Genomic_DNA"/>
</dbReference>
<organism evidence="10 11">
    <name type="scientific">Stephanodiscus triporus</name>
    <dbReference type="NCBI Taxonomy" id="2934178"/>
    <lineage>
        <taxon>Eukaryota</taxon>
        <taxon>Sar</taxon>
        <taxon>Stramenopiles</taxon>
        <taxon>Ochrophyta</taxon>
        <taxon>Bacillariophyta</taxon>
        <taxon>Coscinodiscophyceae</taxon>
        <taxon>Thalassiosirophycidae</taxon>
        <taxon>Stephanodiscales</taxon>
        <taxon>Stephanodiscaceae</taxon>
        <taxon>Stephanodiscus</taxon>
    </lineage>
</organism>
<evidence type="ECO:0000256" key="6">
    <source>
        <dbReference type="ARBA" id="ARBA00039153"/>
    </source>
</evidence>
<evidence type="ECO:0000256" key="4">
    <source>
        <dbReference type="ARBA" id="ARBA00023002"/>
    </source>
</evidence>
<evidence type="ECO:0000313" key="11">
    <source>
        <dbReference type="Proteomes" id="UP001530315"/>
    </source>
</evidence>
<feature type="region of interest" description="Disordered" evidence="9">
    <location>
        <begin position="153"/>
        <end position="172"/>
    </location>
</feature>
<feature type="region of interest" description="Disordered" evidence="9">
    <location>
        <begin position="1"/>
        <end position="41"/>
    </location>
</feature>
<dbReference type="InterPro" id="IPR020904">
    <property type="entry name" value="Sc_DH/Rdtase_CS"/>
</dbReference>
<dbReference type="GO" id="GO:0004155">
    <property type="term" value="F:6,7-dihydropteridine reductase activity"/>
    <property type="evidence" value="ECO:0007669"/>
    <property type="project" value="UniProtKB-EC"/>
</dbReference>
<sequence length="371" mass="39200">MLFFRRGGINDGGGGDYDNSVENGGGGGGRRSSSSRYDERSFDRHDRVVERFGGARGNDDDYDYDDDYERNVLVVGSSGALGRALTSRFSSGKSRGGGGGLGGRWNVVGADVVPPRTEDDGGRLIEHVLLPASGSLSDLAEALHRGVSAYVRGGGRGGGGGGDGGGGRRRTPSSSLMLDAVVVASGGWAGDVAPASEGYDDDDDDDGEAYARRSAEVCDRMMRMNYYPVVAGSLVGRRFVKRGGLFVMIGASAALSPTPGMLGYGSAKSAAHHYLRSWGPEMREGNDVTAVGVLPLMLDTPANRAMLDDDRGDRDGDDDKYSKMVKPMHIANEIGEWIKHPRLRPHSGSLVKVIAKNRKDGSGGAAFHLVR</sequence>
<dbReference type="Gene3D" id="3.40.50.720">
    <property type="entry name" value="NAD(P)-binding Rossmann-like Domain"/>
    <property type="match status" value="1"/>
</dbReference>
<dbReference type="PROSITE" id="PS00061">
    <property type="entry name" value="ADH_SHORT"/>
    <property type="match status" value="1"/>
</dbReference>
<keyword evidence="4" id="KW-0560">Oxidoreductase</keyword>
<dbReference type="InterPro" id="IPR036291">
    <property type="entry name" value="NAD(P)-bd_dom_sf"/>
</dbReference>
<evidence type="ECO:0000256" key="9">
    <source>
        <dbReference type="SAM" id="MobiDB-lite"/>
    </source>
</evidence>
<dbReference type="InterPro" id="IPR002347">
    <property type="entry name" value="SDR_fam"/>
</dbReference>
<dbReference type="Proteomes" id="UP001530315">
    <property type="component" value="Unassembled WGS sequence"/>
</dbReference>
<dbReference type="PANTHER" id="PTHR15104:SF0">
    <property type="entry name" value="DIHYDROPTERIDINE REDUCTASE"/>
    <property type="match status" value="1"/>
</dbReference>
<accession>A0ABD3NC23</accession>
<name>A0ABD3NC23_9STRA</name>
<dbReference type="SUPFAM" id="SSF51735">
    <property type="entry name" value="NAD(P)-binding Rossmann-fold domains"/>
    <property type="match status" value="1"/>
</dbReference>